<accession>A0A2R5F9W1</accession>
<feature type="chain" id="PRO_5015342693" evidence="1">
    <location>
        <begin position="24"/>
        <end position="111"/>
    </location>
</feature>
<evidence type="ECO:0000256" key="1">
    <source>
        <dbReference type="SAM" id="SignalP"/>
    </source>
</evidence>
<evidence type="ECO:0000313" key="4">
    <source>
        <dbReference type="Proteomes" id="UP000245081"/>
    </source>
</evidence>
<dbReference type="EMBL" id="BDOQ01000003">
    <property type="protein sequence ID" value="GBG13424.1"/>
    <property type="molecule type" value="Genomic_DNA"/>
</dbReference>
<dbReference type="InterPro" id="IPR008972">
    <property type="entry name" value="Cupredoxin"/>
</dbReference>
<evidence type="ECO:0000259" key="2">
    <source>
        <dbReference type="Pfam" id="PF13473"/>
    </source>
</evidence>
<evidence type="ECO:0000313" key="3">
    <source>
        <dbReference type="EMBL" id="GBG13424.1"/>
    </source>
</evidence>
<dbReference type="Gene3D" id="2.60.40.420">
    <property type="entry name" value="Cupredoxins - blue copper proteins"/>
    <property type="match status" value="1"/>
</dbReference>
<keyword evidence="1" id="KW-0732">Signal</keyword>
<sequence>MKENVSMKKILMLVLLLPITGMAADADFTIVIKDHKFQPAELAVPAGKKIKLLVENQDPTPEEFESYPLNREKLVAGKSSTTVYIGPLEPGRYPFFGDFNQATAQGVIVAK</sequence>
<feature type="domain" description="EfeO-type cupredoxin-like" evidence="2">
    <location>
        <begin position="13"/>
        <end position="110"/>
    </location>
</feature>
<dbReference type="SUPFAM" id="SSF49503">
    <property type="entry name" value="Cupredoxins"/>
    <property type="match status" value="1"/>
</dbReference>
<comment type="caution">
    <text evidence="3">The sequence shown here is derived from an EMBL/GenBank/DDBJ whole genome shotgun (WGS) entry which is preliminary data.</text>
</comment>
<dbReference type="InterPro" id="IPR028096">
    <property type="entry name" value="EfeO_Cupredoxin"/>
</dbReference>
<keyword evidence="4" id="KW-1185">Reference proteome</keyword>
<dbReference type="AlphaFoldDB" id="A0A2R5F9W1"/>
<feature type="signal peptide" evidence="1">
    <location>
        <begin position="1"/>
        <end position="23"/>
    </location>
</feature>
<organism evidence="3 4">
    <name type="scientific">Novimethylophilus kurashikiensis</name>
    <dbReference type="NCBI Taxonomy" id="1825523"/>
    <lineage>
        <taxon>Bacteria</taxon>
        <taxon>Pseudomonadati</taxon>
        <taxon>Pseudomonadota</taxon>
        <taxon>Betaproteobacteria</taxon>
        <taxon>Nitrosomonadales</taxon>
        <taxon>Methylophilaceae</taxon>
        <taxon>Novimethylophilus</taxon>
    </lineage>
</organism>
<reference evidence="3 4" key="1">
    <citation type="journal article" date="2018" name="Environ. Microbiol.">
        <title>Isolation and genomic characterization of Novimethylophilus kurashikiensis gen. nov. sp. nov., a new lanthanide-dependent methylotrophic species of Methylophilaceae.</title>
        <authorList>
            <person name="Lv H."/>
            <person name="Sahin N."/>
            <person name="Tani A."/>
        </authorList>
    </citation>
    <scope>NUCLEOTIDE SEQUENCE [LARGE SCALE GENOMIC DNA]</scope>
    <source>
        <strain evidence="3 4">La2-4</strain>
    </source>
</reference>
<name>A0A2R5F9W1_9PROT</name>
<protein>
    <submittedName>
        <fullName evidence="3">Calcium-binding protein</fullName>
    </submittedName>
</protein>
<proteinExistence type="predicted"/>
<dbReference type="Pfam" id="PF13473">
    <property type="entry name" value="Cupredoxin_1"/>
    <property type="match status" value="1"/>
</dbReference>
<dbReference type="Proteomes" id="UP000245081">
    <property type="component" value="Unassembled WGS sequence"/>
</dbReference>
<gene>
    <name evidence="3" type="ORF">NMK_0971</name>
</gene>